<evidence type="ECO:0000313" key="2">
    <source>
        <dbReference type="Proteomes" id="UP000015106"/>
    </source>
</evidence>
<protein>
    <submittedName>
        <fullName evidence="1">Uncharacterized protein</fullName>
    </submittedName>
</protein>
<proteinExistence type="predicted"/>
<dbReference type="Proteomes" id="UP000015106">
    <property type="component" value="Chromosome 5"/>
</dbReference>
<dbReference type="EnsemblPlants" id="TuG1812G0500002917.01.T01">
    <property type="protein sequence ID" value="TuG1812G0500002917.01.T01"/>
    <property type="gene ID" value="TuG1812G0500002917.01"/>
</dbReference>
<keyword evidence="2" id="KW-1185">Reference proteome</keyword>
<organism evidence="1 2">
    <name type="scientific">Triticum urartu</name>
    <name type="common">Red wild einkorn</name>
    <name type="synonym">Crithodium urartu</name>
    <dbReference type="NCBI Taxonomy" id="4572"/>
    <lineage>
        <taxon>Eukaryota</taxon>
        <taxon>Viridiplantae</taxon>
        <taxon>Streptophyta</taxon>
        <taxon>Embryophyta</taxon>
        <taxon>Tracheophyta</taxon>
        <taxon>Spermatophyta</taxon>
        <taxon>Magnoliopsida</taxon>
        <taxon>Liliopsida</taxon>
        <taxon>Poales</taxon>
        <taxon>Poaceae</taxon>
        <taxon>BOP clade</taxon>
        <taxon>Pooideae</taxon>
        <taxon>Triticodae</taxon>
        <taxon>Triticeae</taxon>
        <taxon>Triticinae</taxon>
        <taxon>Triticum</taxon>
    </lineage>
</organism>
<reference evidence="1" key="3">
    <citation type="submission" date="2022-06" db="UniProtKB">
        <authorList>
            <consortium name="EnsemblPlants"/>
        </authorList>
    </citation>
    <scope>IDENTIFICATION</scope>
</reference>
<accession>A0A8R7QH70</accession>
<dbReference type="AlphaFoldDB" id="A0A8R7QH70"/>
<name>A0A8R7QH70_TRIUA</name>
<reference evidence="2" key="1">
    <citation type="journal article" date="2013" name="Nature">
        <title>Draft genome of the wheat A-genome progenitor Triticum urartu.</title>
        <authorList>
            <person name="Ling H.Q."/>
            <person name="Zhao S."/>
            <person name="Liu D."/>
            <person name="Wang J."/>
            <person name="Sun H."/>
            <person name="Zhang C."/>
            <person name="Fan H."/>
            <person name="Li D."/>
            <person name="Dong L."/>
            <person name="Tao Y."/>
            <person name="Gao C."/>
            <person name="Wu H."/>
            <person name="Li Y."/>
            <person name="Cui Y."/>
            <person name="Guo X."/>
            <person name="Zheng S."/>
            <person name="Wang B."/>
            <person name="Yu K."/>
            <person name="Liang Q."/>
            <person name="Yang W."/>
            <person name="Lou X."/>
            <person name="Chen J."/>
            <person name="Feng M."/>
            <person name="Jian J."/>
            <person name="Zhang X."/>
            <person name="Luo G."/>
            <person name="Jiang Y."/>
            <person name="Liu J."/>
            <person name="Wang Z."/>
            <person name="Sha Y."/>
            <person name="Zhang B."/>
            <person name="Wu H."/>
            <person name="Tang D."/>
            <person name="Shen Q."/>
            <person name="Xue P."/>
            <person name="Zou S."/>
            <person name="Wang X."/>
            <person name="Liu X."/>
            <person name="Wang F."/>
            <person name="Yang Y."/>
            <person name="An X."/>
            <person name="Dong Z."/>
            <person name="Zhang K."/>
            <person name="Zhang X."/>
            <person name="Luo M.C."/>
            <person name="Dvorak J."/>
            <person name="Tong Y."/>
            <person name="Wang J."/>
            <person name="Yang H."/>
            <person name="Li Z."/>
            <person name="Wang D."/>
            <person name="Zhang A."/>
            <person name="Wang J."/>
        </authorList>
    </citation>
    <scope>NUCLEOTIDE SEQUENCE</scope>
    <source>
        <strain evidence="2">cv. G1812</strain>
    </source>
</reference>
<reference evidence="1" key="2">
    <citation type="submission" date="2018-03" db="EMBL/GenBank/DDBJ databases">
        <title>The Triticum urartu genome reveals the dynamic nature of wheat genome evolution.</title>
        <authorList>
            <person name="Ling H."/>
            <person name="Ma B."/>
            <person name="Shi X."/>
            <person name="Liu H."/>
            <person name="Dong L."/>
            <person name="Sun H."/>
            <person name="Cao Y."/>
            <person name="Gao Q."/>
            <person name="Zheng S."/>
            <person name="Li Y."/>
            <person name="Yu Y."/>
            <person name="Du H."/>
            <person name="Qi M."/>
            <person name="Li Y."/>
            <person name="Yu H."/>
            <person name="Cui Y."/>
            <person name="Wang N."/>
            <person name="Chen C."/>
            <person name="Wu H."/>
            <person name="Zhao Y."/>
            <person name="Zhang J."/>
            <person name="Li Y."/>
            <person name="Zhou W."/>
            <person name="Zhang B."/>
            <person name="Hu W."/>
            <person name="Eijk M."/>
            <person name="Tang J."/>
            <person name="Witsenboer H."/>
            <person name="Zhao S."/>
            <person name="Li Z."/>
            <person name="Zhang A."/>
            <person name="Wang D."/>
            <person name="Liang C."/>
        </authorList>
    </citation>
    <scope>NUCLEOTIDE SEQUENCE [LARGE SCALE GENOMIC DNA]</scope>
    <source>
        <strain evidence="1">cv. G1812</strain>
    </source>
</reference>
<dbReference type="Gramene" id="TuG1812G0500002917.01.T01">
    <property type="protein sequence ID" value="TuG1812G0500002917.01.T01"/>
    <property type="gene ID" value="TuG1812G0500002917.01"/>
</dbReference>
<sequence length="191" mass="19856">MLSPAVQRQRPAASLAPLTANRVEAVGADEAVPRGGDANGGAISQERVGLDGCGVVGRVVDIGRRWKPNPVPSLLAKHECLEVEGVAARDKSVEDVESIGAIGGFHVGAGDGERNRAVNLGFVKAGSRHDREASGITEHGVASGVHAEHLAIAAAASSIEGQEIEPLVIRAVCFEPEPGRRHSRDALHIEP</sequence>
<evidence type="ECO:0000313" key="1">
    <source>
        <dbReference type="EnsemblPlants" id="TuG1812G0500002917.01.T01"/>
    </source>
</evidence>